<dbReference type="PANTHER" id="PTHR47843">
    <property type="entry name" value="BTB DOMAIN-CONTAINING PROTEIN-RELATED"/>
    <property type="match status" value="1"/>
</dbReference>
<evidence type="ECO:0008006" key="4">
    <source>
        <dbReference type="Google" id="ProtNLM"/>
    </source>
</evidence>
<dbReference type="Proteomes" id="UP000779574">
    <property type="component" value="Unassembled WGS sequence"/>
</dbReference>
<comment type="caution">
    <text evidence="2">The sequence shown here is derived from an EMBL/GenBank/DDBJ whole genome shotgun (WGS) entry which is preliminary data.</text>
</comment>
<gene>
    <name evidence="2" type="ORF">KCU76_g12835</name>
</gene>
<organism evidence="2 3">
    <name type="scientific">Aureobasidium melanogenum</name>
    <name type="common">Aureobasidium pullulans var. melanogenum</name>
    <dbReference type="NCBI Taxonomy" id="46634"/>
    <lineage>
        <taxon>Eukaryota</taxon>
        <taxon>Fungi</taxon>
        <taxon>Dikarya</taxon>
        <taxon>Ascomycota</taxon>
        <taxon>Pezizomycotina</taxon>
        <taxon>Dothideomycetes</taxon>
        <taxon>Dothideomycetidae</taxon>
        <taxon>Dothideales</taxon>
        <taxon>Saccotheciaceae</taxon>
        <taxon>Aureobasidium</taxon>
    </lineage>
</organism>
<name>A0A9P8E925_AURME</name>
<dbReference type="PANTHER" id="PTHR47843:SF2">
    <property type="entry name" value="BTB DOMAIN-CONTAINING PROTEIN"/>
    <property type="match status" value="1"/>
</dbReference>
<evidence type="ECO:0000256" key="1">
    <source>
        <dbReference type="SAM" id="MobiDB-lite"/>
    </source>
</evidence>
<dbReference type="EMBL" id="JAHFXF010000682">
    <property type="protein sequence ID" value="KAG9683833.1"/>
    <property type="molecule type" value="Genomic_DNA"/>
</dbReference>
<protein>
    <recommendedName>
        <fullName evidence="4">BTB domain-containing protein</fullName>
    </recommendedName>
</protein>
<proteinExistence type="predicted"/>
<reference evidence="2" key="2">
    <citation type="submission" date="2021-08" db="EMBL/GenBank/DDBJ databases">
        <authorList>
            <person name="Gostincar C."/>
            <person name="Sun X."/>
            <person name="Song Z."/>
            <person name="Gunde-Cimerman N."/>
        </authorList>
    </citation>
    <scope>NUCLEOTIDE SEQUENCE</scope>
    <source>
        <strain evidence="2">EXF-9911</strain>
    </source>
</reference>
<evidence type="ECO:0000313" key="2">
    <source>
        <dbReference type="EMBL" id="KAG9683833.1"/>
    </source>
</evidence>
<feature type="region of interest" description="Disordered" evidence="1">
    <location>
        <begin position="1"/>
        <end position="35"/>
    </location>
</feature>
<dbReference type="Gene3D" id="3.30.710.10">
    <property type="entry name" value="Potassium Channel Kv1.1, Chain A"/>
    <property type="match status" value="1"/>
</dbReference>
<dbReference type="InterPro" id="IPR011333">
    <property type="entry name" value="SKP1/BTB/POZ_sf"/>
</dbReference>
<feature type="compositionally biased region" description="Low complexity" evidence="1">
    <location>
        <begin position="1"/>
        <end position="22"/>
    </location>
</feature>
<dbReference type="AlphaFoldDB" id="A0A9P8E925"/>
<accession>A0A9P8E925</accession>
<sequence length="310" mass="35154">MATIPPAAGATAPAPATAPTVTESGSPVKQNKTRTKQIRPGFVRRSKQCCFNEPGGPWPHNVMLQAATCADMKERMMTLVVGQEEAHFTWFHEVLSFHSSFFAGAIKYSWSTESKDKIVRMPEDSPDVVREFIRWVTDHKVGGHGAGSNNPSLSPWDYWDLMVELYIFGNKYNIPRLQNVAINEIIDLFREQFAFPRASTIYKIYERTPLGVSLRRLVTDIVVLSHENVEALVDGQSRFGEGLHFEFINDLIKRLYRAATHPDGFESQRRLRKNWGLVSRCLYHVSEIDARSNGKEVGVHQSSLNFLSDR</sequence>
<dbReference type="OrthoDB" id="1022638at2759"/>
<evidence type="ECO:0000313" key="3">
    <source>
        <dbReference type="Proteomes" id="UP000779574"/>
    </source>
</evidence>
<feature type="non-terminal residue" evidence="2">
    <location>
        <position position="1"/>
    </location>
</feature>
<reference evidence="2" key="1">
    <citation type="journal article" date="2021" name="J Fungi (Basel)">
        <title>Virulence traits and population genomics of the black yeast Aureobasidium melanogenum.</title>
        <authorList>
            <person name="Cernosa A."/>
            <person name="Sun X."/>
            <person name="Gostincar C."/>
            <person name="Fang C."/>
            <person name="Gunde-Cimerman N."/>
            <person name="Song Z."/>
        </authorList>
    </citation>
    <scope>NUCLEOTIDE SEQUENCE</scope>
    <source>
        <strain evidence="2">EXF-9911</strain>
    </source>
</reference>